<dbReference type="Proteomes" id="UP001054945">
    <property type="component" value="Unassembled WGS sequence"/>
</dbReference>
<evidence type="ECO:0000313" key="3">
    <source>
        <dbReference type="EMBL" id="GIY25733.1"/>
    </source>
</evidence>
<evidence type="ECO:0000313" key="4">
    <source>
        <dbReference type="Proteomes" id="UP001054945"/>
    </source>
</evidence>
<evidence type="ECO:0000256" key="2">
    <source>
        <dbReference type="SAM" id="Phobius"/>
    </source>
</evidence>
<keyword evidence="2" id="KW-0472">Membrane</keyword>
<keyword evidence="2" id="KW-1133">Transmembrane helix</keyword>
<dbReference type="EMBL" id="BPLR01008570">
    <property type="protein sequence ID" value="GIY25733.1"/>
    <property type="molecule type" value="Genomic_DNA"/>
</dbReference>
<reference evidence="3 4" key="1">
    <citation type="submission" date="2021-06" db="EMBL/GenBank/DDBJ databases">
        <title>Caerostris extrusa draft genome.</title>
        <authorList>
            <person name="Kono N."/>
            <person name="Arakawa K."/>
        </authorList>
    </citation>
    <scope>NUCLEOTIDE SEQUENCE [LARGE SCALE GENOMIC DNA]</scope>
</reference>
<feature type="region of interest" description="Disordered" evidence="1">
    <location>
        <begin position="18"/>
        <end position="47"/>
    </location>
</feature>
<accession>A0AAV4RTT6</accession>
<keyword evidence="4" id="KW-1185">Reference proteome</keyword>
<name>A0AAV4RTT6_CAEEX</name>
<feature type="transmembrane region" description="Helical" evidence="2">
    <location>
        <begin position="91"/>
        <end position="108"/>
    </location>
</feature>
<dbReference type="AlphaFoldDB" id="A0AAV4RTT6"/>
<keyword evidence="2" id="KW-0812">Transmembrane</keyword>
<comment type="caution">
    <text evidence="3">The sequence shown here is derived from an EMBL/GenBank/DDBJ whole genome shotgun (WGS) entry which is preliminary data.</text>
</comment>
<evidence type="ECO:0000256" key="1">
    <source>
        <dbReference type="SAM" id="MobiDB-lite"/>
    </source>
</evidence>
<proteinExistence type="predicted"/>
<sequence>MCGTRGNSSLEARRSFCGLGSGQRERPFAEPLPVTGGHGRSDTKNTNVRGRTSLSLHCVQCVTSAVVFHGISSPSIRSAEEDNEMLEMQQLVLFLFFPLILSVVTFCWKKEDESS</sequence>
<protein>
    <submittedName>
        <fullName evidence="3">Uncharacterized protein</fullName>
    </submittedName>
</protein>
<gene>
    <name evidence="3" type="ORF">CEXT_501251</name>
</gene>
<organism evidence="3 4">
    <name type="scientific">Caerostris extrusa</name>
    <name type="common">Bark spider</name>
    <name type="synonym">Caerostris bankana</name>
    <dbReference type="NCBI Taxonomy" id="172846"/>
    <lineage>
        <taxon>Eukaryota</taxon>
        <taxon>Metazoa</taxon>
        <taxon>Ecdysozoa</taxon>
        <taxon>Arthropoda</taxon>
        <taxon>Chelicerata</taxon>
        <taxon>Arachnida</taxon>
        <taxon>Araneae</taxon>
        <taxon>Araneomorphae</taxon>
        <taxon>Entelegynae</taxon>
        <taxon>Araneoidea</taxon>
        <taxon>Araneidae</taxon>
        <taxon>Caerostris</taxon>
    </lineage>
</organism>